<dbReference type="NCBIfam" id="NF038133">
    <property type="entry name" value="choice_anch_L"/>
    <property type="match status" value="1"/>
</dbReference>
<dbReference type="EMBL" id="FORU01000003">
    <property type="protein sequence ID" value="SFJ05734.1"/>
    <property type="molecule type" value="Genomic_DNA"/>
</dbReference>
<gene>
    <name evidence="2" type="ORF">SAMN04487893_1036</name>
</gene>
<evidence type="ECO:0000259" key="1">
    <source>
        <dbReference type="PROSITE" id="PS50853"/>
    </source>
</evidence>
<reference evidence="3" key="1">
    <citation type="submission" date="2016-10" db="EMBL/GenBank/DDBJ databases">
        <authorList>
            <person name="Varghese N."/>
            <person name="Submissions S."/>
        </authorList>
    </citation>
    <scope>NUCLEOTIDE SEQUENCE [LARGE SCALE GENOMIC DNA]</scope>
    <source>
        <strain evidence="3">DSM 26542</strain>
    </source>
</reference>
<dbReference type="Pfam" id="PF00041">
    <property type="entry name" value="fn3"/>
    <property type="match status" value="1"/>
</dbReference>
<dbReference type="SMART" id="SM00060">
    <property type="entry name" value="FN3"/>
    <property type="match status" value="6"/>
</dbReference>
<sequence length="2489" mass="279209">MKQTSLFVLPWLSIILLTLFGTSMSASSQFCWERNSYSLELYLMPYYLTKPASTLEITTTCITKKTPFIENFEVDSETLACWTIVDQNADVAPSASMGSNIWKTVNTVKYEGAQSFFFKGAQSDVNKRPHNDWLISPNIKLESGNKYKLTYYYRTPSVPFLYDCEFEVLLSESGSSDLSKFTTILVPKKKYSGSSSIWGKEEVIIDGSDSEINIAWHITSSSQYTELYIDKVTVIEEDKCPGPIGFGVKSLETNKATLFWTDDFGATAWEYYVQKMDSGVPTVSGVATSIKEVNISSETSGVNLSENTKYEFYVRTTCITGGFSGWKGPLIFNTLCNSISLPFSESFDVDSTTEGCWLIEDNNKDAKSPTDSNVWKKSTSNYSGTHSMSYYGNQPDASKMPHNDWLISPPVKLDTNKIYRLSYNYKTSSSLMSDFQVVISNSGVVPSEFKTILLDKKNSKVSDWEKEILFIQNIGGQVNIAWNITSDEATTELYIDNIKIEEIECPDPIDIKIANVKSNQASVSWKDDFSSEWEYIVQEPGEPFPTGSGTSTTNKDIVVTKDKNGMNINETTEYEFYVRSKCSNGKFSDWIGPLDFTTICKTITVYPFTESFEKTSETKDCWKIINVNSDRFVNIYKEVENEWSLYNSQAYSGGSCMNFYGASGKSHDDWLISPTVSMDPAEIYQLTYYYKNNTYLDSEFEVLLSTSGTEVEDFTTTLVAKNKYIGNVYKKNSVYITGVSGEANIAWRVTSSNAAAYLYLDMISIEKLDCMVPLNIEVKDIKKDEVTFEWEDSLNSEWEYLIQETGTSLPVGSGNITKSKKVTAKKTFGTSGSNLLPNTQYQIYIRSTCKDAKYSTWIGPIYFTTACDEYTIPFWEGFNTDSKSLSCWTIIDNNNDVSGSYNRWRTEKNYPSEGNQAMHLFGNTATTNLPFDDWLVSPKLKLNPLKLYKLSYYFKTSTNTGNDFRVLLSNTGTDPLEFKKLILDKTNYNDKNWDKEVLYFSGIGGNVHIAWQVSSVISPTYLQIDDMLVEEVECVQPVNLGSKNVTESSADIYWDDDYGFGTEWEYVVQKAKSSTPNSGILIKNKTATITQDKGGKPLEHNTEYEFYVRTKCDNGKFGNWSGPFVFKTNCGVFKTPFFEEFNPKFSETYNCWSFVNDNGDSNAWSTSTTKYEGTHSAYFSGTLANAPHNDWMITPTIEFVAGKTYRLKYFYRTGVSSTDDYEFEVSLSKSGVDISKFTTEIVSKAKYTANIKWVEEYVFIKGVSGNVNIGWHITSNTAIDFYIDSVSIEEVSGCAEPILSEMGVKDLESDQVTIFWAGDSLSKKWEYFVQEAEGGFPKSNGKTTTAIETVVTHENNGKILKHNTEYEFYVRTDCGNGEFSMWQGPFKFTTSCGVFTIPFWEGFNAIDKSFKCWTILDANGDATSPTGNNIWKKLSSVLEVYEGDGSMGFNGTSISHDDWLISPSLKMEPGNYILKYHYKTTSVDSLNTSFEVLMSTSGIDKSKFTTTVIPTKVYKEGGFVEEVKFFNGISGIINLAWHINSKENSYVHLDNISLKKIDSCPEPYDVKLVNQTSNSIDVEWKQVGGVNEWEVNVMTYGGKETDIPIVSKIVKMTPKATMAGLVAGQAYTVYVRAKCVEGEQNSEWSTPIGGATLVGVNDNCSGAINIPVNSGKECDKKVSASFIGASSEVSFEEPTCDTLVKKDIWFEFTATNEIHQLAINDWIDLAKSSLSPIYGALYDKPCSSIDKDAALECFNFNVSTRTKVFRNLIPGQVYYIRLGVDAENSDVKQIFSLCITSLFFHISVSPSGEEYTTEELVKDVFVNSDCDLVSNVRYQNGDGSAKAMAYNTIGYFNKNNTDFPFKEGIVLSTNEVQYVPGPAKGSVASRGDNNERWIGDKDINDAIDDAGGFDGGDKKRVTQLEFDFISLKETVKFEYMFASVSYHNMCVVRCRTGALFAAWLVDTVTGEGQNLAKVKETNVPIAINTVVDSKKASLACESLHPELYWKHYVDGVDNPAEAYVDFVGLTHAMESKTVKVIPGRKYHIKLAVIDFCENVQHSSAVFFNSGTFDLGSLDLGDDLLIETNNALCDEESKIISASGVATIENAATIIEWYKDEKLIVGENKPKLEVKESGNYKIVVKYPNLGCENSGTIVVEIYPKISDIVKKPNPFEVCKYSLEARVLDLNTITNEMFTDVKNKEDFIATYYLEEVEAINGSDKILDTNYLIEGFENRVIYIRIDNTRTGCQEVFQLPIRILKGEEPDIRESVSICGEYIFPELESNQYYYTKAGAGGHEYKAGDVLNIPGEHIIYVLQLNGDEWCYEETSYQVSITQVVKAAIFDDKVLDCEVYVLSDLPANNAYFDEAGGQGNELLPGFPIRTDQTIYVYASSNDGLCEDESSFTISYEDCPIQKGISPNGDGLNDYFDLSNHGVSSLKIYNRYGSEVYSFEGQYTNEWVGQGKGNKILPDGTYYYVVISHFKTRSGWVQINR</sequence>
<dbReference type="Gene3D" id="2.60.120.200">
    <property type="match status" value="6"/>
</dbReference>
<dbReference type="PROSITE" id="PS50853">
    <property type="entry name" value="FN3"/>
    <property type="match status" value="3"/>
</dbReference>
<dbReference type="Proteomes" id="UP000243887">
    <property type="component" value="Unassembled WGS sequence"/>
</dbReference>
<feature type="domain" description="Fibronectin type-III" evidence="1">
    <location>
        <begin position="1036"/>
        <end position="1131"/>
    </location>
</feature>
<keyword evidence="3" id="KW-1185">Reference proteome</keyword>
<dbReference type="NCBIfam" id="NF038128">
    <property type="entry name" value="choice_anch_J"/>
    <property type="match status" value="6"/>
</dbReference>
<feature type="domain" description="Fibronectin type-III" evidence="1">
    <location>
        <begin position="1562"/>
        <end position="1655"/>
    </location>
</feature>
<dbReference type="OrthoDB" id="608579at2"/>
<evidence type="ECO:0000313" key="3">
    <source>
        <dbReference type="Proteomes" id="UP000243887"/>
    </source>
</evidence>
<dbReference type="InterPro" id="IPR011628">
    <property type="entry name" value="Cleaved_adhesin"/>
</dbReference>
<protein>
    <submittedName>
        <fullName evidence="2">Cleaved Adhesin Domain</fullName>
    </submittedName>
</protein>
<proteinExistence type="predicted"/>
<dbReference type="InterPro" id="IPR013783">
    <property type="entry name" value="Ig-like_fold"/>
</dbReference>
<evidence type="ECO:0000313" key="2">
    <source>
        <dbReference type="EMBL" id="SFJ05734.1"/>
    </source>
</evidence>
<dbReference type="CDD" id="cd00063">
    <property type="entry name" value="FN3"/>
    <property type="match status" value="3"/>
</dbReference>
<name>A0A1I3N922_9FLAO</name>
<dbReference type="Gene3D" id="2.60.40.10">
    <property type="entry name" value="Immunoglobulins"/>
    <property type="match status" value="6"/>
</dbReference>
<organism evidence="2 3">
    <name type="scientific">Myroides guanonis</name>
    <dbReference type="NCBI Taxonomy" id="1150112"/>
    <lineage>
        <taxon>Bacteria</taxon>
        <taxon>Pseudomonadati</taxon>
        <taxon>Bacteroidota</taxon>
        <taxon>Flavobacteriia</taxon>
        <taxon>Flavobacteriales</taxon>
        <taxon>Flavobacteriaceae</taxon>
        <taxon>Myroides</taxon>
    </lineage>
</organism>
<dbReference type="Pfam" id="PF13585">
    <property type="entry name" value="CHU_C"/>
    <property type="match status" value="1"/>
</dbReference>
<dbReference type="InterPro" id="IPR003961">
    <property type="entry name" value="FN3_dom"/>
</dbReference>
<feature type="domain" description="Fibronectin type-III" evidence="1">
    <location>
        <begin position="772"/>
        <end position="868"/>
    </location>
</feature>
<dbReference type="Pfam" id="PF07675">
    <property type="entry name" value="Cleaved_Adhesin"/>
    <property type="match status" value="6"/>
</dbReference>
<dbReference type="SUPFAM" id="SSF49265">
    <property type="entry name" value="Fibronectin type III"/>
    <property type="match status" value="4"/>
</dbReference>
<dbReference type="InterPro" id="IPR036116">
    <property type="entry name" value="FN3_sf"/>
</dbReference>
<accession>A0A1I3N922</accession>
<dbReference type="RefSeq" id="WP_090678106.1">
    <property type="nucleotide sequence ID" value="NZ_FORU01000003.1"/>
</dbReference>
<dbReference type="InterPro" id="IPR049804">
    <property type="entry name" value="Choice_anch_L"/>
</dbReference>
<dbReference type="STRING" id="1150112.SAMN04487893_1036"/>